<dbReference type="SUPFAM" id="SSF53850">
    <property type="entry name" value="Periplasmic binding protein-like II"/>
    <property type="match status" value="1"/>
</dbReference>
<accession>A0A5C5B9T7</accession>
<sequence>MKRSLRVSRKRLGAAVAGALALTLVAACGSGGSDDGSGGDATGGGDASGQTIQFFLSGDANQGGGFAHMAEKYKEETGVTVEIVDIANADLPTKLKNAAQANDLPALARVGGVDPVWKDQTVDLADAVDGKNVMMDLSAVDSDGKVLSVPTDVTAVGMFINKTLFDQAGVAYPTSEDDIWTWDEFVAAVNEVKEKTGATYGMAMDRSSHRLKAFVYEFGSEWWQPNDDGDWATNDETKTALEYFKSLNDDSFMPRSVWLADGDGNALFKSGDLVAYMSGSWQIADFSANITDFEWASVYLPKQPVRATNYGNAANVVVFDGDQSQVALDFVSWLYEPENYTELAETSGFLPAVTGLDITYSSHADAFDLYNQEIAASPDVVGLIKANDLKFEIAGLATDGDPVRDETVKYLNDEQDIDTTIDNINSQLSEQLGALP</sequence>
<dbReference type="Gene3D" id="3.40.190.10">
    <property type="entry name" value="Periplasmic binding protein-like II"/>
    <property type="match status" value="1"/>
</dbReference>
<protein>
    <submittedName>
        <fullName evidence="2">Extracellular solute-binding protein</fullName>
    </submittedName>
</protein>
<evidence type="ECO:0000313" key="2">
    <source>
        <dbReference type="EMBL" id="TNU72937.1"/>
    </source>
</evidence>
<dbReference type="PROSITE" id="PS51257">
    <property type="entry name" value="PROKAR_LIPOPROTEIN"/>
    <property type="match status" value="1"/>
</dbReference>
<dbReference type="EMBL" id="VENP01000080">
    <property type="protein sequence ID" value="TNU72937.1"/>
    <property type="molecule type" value="Genomic_DNA"/>
</dbReference>
<dbReference type="RefSeq" id="WP_139987793.1">
    <property type="nucleotide sequence ID" value="NZ_VENP01000080.1"/>
</dbReference>
<organism evidence="2 3">
    <name type="scientific">Miniimonas arenae</name>
    <dbReference type="NCBI Taxonomy" id="676201"/>
    <lineage>
        <taxon>Bacteria</taxon>
        <taxon>Bacillati</taxon>
        <taxon>Actinomycetota</taxon>
        <taxon>Actinomycetes</taxon>
        <taxon>Micrococcales</taxon>
        <taxon>Beutenbergiaceae</taxon>
        <taxon>Miniimonas</taxon>
    </lineage>
</organism>
<feature type="signal peptide" evidence="1">
    <location>
        <begin position="1"/>
        <end position="26"/>
    </location>
</feature>
<dbReference type="InterPro" id="IPR006059">
    <property type="entry name" value="SBP"/>
</dbReference>
<evidence type="ECO:0000256" key="1">
    <source>
        <dbReference type="SAM" id="SignalP"/>
    </source>
</evidence>
<evidence type="ECO:0000313" key="3">
    <source>
        <dbReference type="Proteomes" id="UP000313849"/>
    </source>
</evidence>
<feature type="chain" id="PRO_5038443571" evidence="1">
    <location>
        <begin position="27"/>
        <end position="436"/>
    </location>
</feature>
<dbReference type="PANTHER" id="PTHR43649:SF32">
    <property type="entry name" value="SUGAR BINDING SECRETED PROTEIN"/>
    <property type="match status" value="1"/>
</dbReference>
<dbReference type="PANTHER" id="PTHR43649">
    <property type="entry name" value="ARABINOSE-BINDING PROTEIN-RELATED"/>
    <property type="match status" value="1"/>
</dbReference>
<name>A0A5C5B9T7_9MICO</name>
<reference evidence="2 3" key="1">
    <citation type="submission" date="2019-06" db="EMBL/GenBank/DDBJ databases">
        <title>Draft genome sequence of Miniimonas arenae KCTC 19750T isolated from sea sand.</title>
        <authorList>
            <person name="Park S.-J."/>
        </authorList>
    </citation>
    <scope>NUCLEOTIDE SEQUENCE [LARGE SCALE GENOMIC DNA]</scope>
    <source>
        <strain evidence="2 3">KCTC 19750</strain>
    </source>
</reference>
<dbReference type="Pfam" id="PF13416">
    <property type="entry name" value="SBP_bac_8"/>
    <property type="match status" value="1"/>
</dbReference>
<comment type="caution">
    <text evidence="2">The sequence shown here is derived from an EMBL/GenBank/DDBJ whole genome shotgun (WGS) entry which is preliminary data.</text>
</comment>
<dbReference type="OrthoDB" id="6416561at2"/>
<keyword evidence="1" id="KW-0732">Signal</keyword>
<dbReference type="Proteomes" id="UP000313849">
    <property type="component" value="Unassembled WGS sequence"/>
</dbReference>
<keyword evidence="3" id="KW-1185">Reference proteome</keyword>
<dbReference type="AlphaFoldDB" id="A0A5C5B9T7"/>
<gene>
    <name evidence="2" type="ORF">FH969_14070</name>
</gene>
<proteinExistence type="predicted"/>
<dbReference type="InterPro" id="IPR050490">
    <property type="entry name" value="Bact_solute-bd_prot1"/>
</dbReference>